<accession>A0A7W6Q504</accession>
<organism evidence="2 3">
    <name type="scientific">Sulfitobacter noctilucicola</name>
    <dbReference type="NCBI Taxonomy" id="1342301"/>
    <lineage>
        <taxon>Bacteria</taxon>
        <taxon>Pseudomonadati</taxon>
        <taxon>Pseudomonadota</taxon>
        <taxon>Alphaproteobacteria</taxon>
        <taxon>Rhodobacterales</taxon>
        <taxon>Roseobacteraceae</taxon>
        <taxon>Sulfitobacter</taxon>
    </lineage>
</organism>
<evidence type="ECO:0000313" key="2">
    <source>
        <dbReference type="EMBL" id="MBB4174759.1"/>
    </source>
</evidence>
<name>A0A7W6Q504_9RHOB</name>
<dbReference type="GO" id="GO:0016491">
    <property type="term" value="F:oxidoreductase activity"/>
    <property type="evidence" value="ECO:0007669"/>
    <property type="project" value="InterPro"/>
</dbReference>
<keyword evidence="1" id="KW-0732">Signal</keyword>
<evidence type="ECO:0008006" key="4">
    <source>
        <dbReference type="Google" id="ProtNLM"/>
    </source>
</evidence>
<evidence type="ECO:0000256" key="1">
    <source>
        <dbReference type="SAM" id="SignalP"/>
    </source>
</evidence>
<evidence type="ECO:0000313" key="3">
    <source>
        <dbReference type="Proteomes" id="UP000565745"/>
    </source>
</evidence>
<dbReference type="InterPro" id="IPR000415">
    <property type="entry name" value="Nitroreductase-like"/>
</dbReference>
<gene>
    <name evidence="2" type="ORF">GGR93_002547</name>
</gene>
<sequence>MSLSCRKALSLIGGGTILAAGASAAGFLATRTPAKAQAPWELAGSYSDPRKNALSYALLAPNPHNLQPWQVALEGGDALTLSHDGVRNLPHTDPDGRQIKIGMGCFLEQMVIAASAAGYDVDLTLFPEGPAGPIARAVFAEGAQTDPLAEHILARRSCKKPFTDQAVPAAHAEALRSQVDVYTDPAMVAAIQELSFDAFMVETLTPRTMKESVDLMRMGKVEINATPDGIDMGGAFLESLMLTGMLSRDALLDPDNPAFSGGIDSFRELMLATPAYAVLTTAGNNALDHIEAGRRWLRLNLTTTGMGLSLHPISQALQEYPEMQVLYAKAHEMLAPKGHTVQMLGRLGYGPEIPRTPRWPLEAKLARA</sequence>
<keyword evidence="3" id="KW-1185">Reference proteome</keyword>
<dbReference type="Gene3D" id="3.40.109.10">
    <property type="entry name" value="NADH Oxidase"/>
    <property type="match status" value="1"/>
</dbReference>
<proteinExistence type="predicted"/>
<feature type="chain" id="PRO_5031479836" description="Nitroreductase family protein" evidence="1">
    <location>
        <begin position="25"/>
        <end position="368"/>
    </location>
</feature>
<dbReference type="NCBIfam" id="NF047509">
    <property type="entry name" value="Rv3131_FMN_oxido"/>
    <property type="match status" value="1"/>
</dbReference>
<dbReference type="EMBL" id="JACIFU010000003">
    <property type="protein sequence ID" value="MBB4174759.1"/>
    <property type="molecule type" value="Genomic_DNA"/>
</dbReference>
<protein>
    <recommendedName>
        <fullName evidence="4">Nitroreductase family protein</fullName>
    </recommendedName>
</protein>
<dbReference type="AlphaFoldDB" id="A0A7W6Q504"/>
<comment type="caution">
    <text evidence="2">The sequence shown here is derived from an EMBL/GenBank/DDBJ whole genome shotgun (WGS) entry which is preliminary data.</text>
</comment>
<dbReference type="OrthoDB" id="8156917at2"/>
<dbReference type="Proteomes" id="UP000565745">
    <property type="component" value="Unassembled WGS sequence"/>
</dbReference>
<dbReference type="SUPFAM" id="SSF55469">
    <property type="entry name" value="FMN-dependent nitroreductase-like"/>
    <property type="match status" value="2"/>
</dbReference>
<reference evidence="2 3" key="1">
    <citation type="submission" date="2020-08" db="EMBL/GenBank/DDBJ databases">
        <title>Genomic Encyclopedia of Type Strains, Phase IV (KMG-IV): sequencing the most valuable type-strain genomes for metagenomic binning, comparative biology and taxonomic classification.</title>
        <authorList>
            <person name="Goeker M."/>
        </authorList>
    </citation>
    <scope>NUCLEOTIDE SEQUENCE [LARGE SCALE GENOMIC DNA]</scope>
    <source>
        <strain evidence="2 3">DSM 101015</strain>
    </source>
</reference>
<dbReference type="RefSeq" id="WP_025056130.1">
    <property type="nucleotide sequence ID" value="NZ_JACIFU010000003.1"/>
</dbReference>
<feature type="signal peptide" evidence="1">
    <location>
        <begin position="1"/>
        <end position="24"/>
    </location>
</feature>